<dbReference type="SMART" id="SM00028">
    <property type="entry name" value="TPR"/>
    <property type="match status" value="3"/>
</dbReference>
<keyword evidence="6" id="KW-1185">Reference proteome</keyword>
<evidence type="ECO:0000256" key="1">
    <source>
        <dbReference type="ARBA" id="ARBA00022737"/>
    </source>
</evidence>
<dbReference type="EMBL" id="JAJJMB010015809">
    <property type="protein sequence ID" value="KAI3852110.1"/>
    <property type="molecule type" value="Genomic_DNA"/>
</dbReference>
<proteinExistence type="predicted"/>
<reference evidence="5" key="1">
    <citation type="submission" date="2022-04" db="EMBL/GenBank/DDBJ databases">
        <title>A functionally conserved STORR gene fusion in Papaver species that diverged 16.8 million years ago.</title>
        <authorList>
            <person name="Catania T."/>
        </authorList>
    </citation>
    <scope>NUCLEOTIDE SEQUENCE</scope>
    <source>
        <strain evidence="5">S-188037</strain>
    </source>
</reference>
<evidence type="ECO:0000256" key="2">
    <source>
        <dbReference type="ARBA" id="ARBA00022803"/>
    </source>
</evidence>
<dbReference type="PRINTS" id="PR01415">
    <property type="entry name" value="ANKYRIN"/>
</dbReference>
<dbReference type="InterPro" id="IPR019734">
    <property type="entry name" value="TPR_rpt"/>
</dbReference>
<accession>A0AAD4S1K3</accession>
<keyword evidence="3" id="KW-0040">ANK repeat</keyword>
<dbReference type="InterPro" id="IPR036770">
    <property type="entry name" value="Ankyrin_rpt-contain_sf"/>
</dbReference>
<dbReference type="SMART" id="SM00248">
    <property type="entry name" value="ANK"/>
    <property type="match status" value="6"/>
</dbReference>
<dbReference type="InterPro" id="IPR051616">
    <property type="entry name" value="Cul2-RING_E3_ligase_SR"/>
</dbReference>
<evidence type="ECO:0000313" key="5">
    <source>
        <dbReference type="EMBL" id="KAI3852110.1"/>
    </source>
</evidence>
<dbReference type="PROSITE" id="PS50297">
    <property type="entry name" value="ANK_REP_REGION"/>
    <property type="match status" value="2"/>
</dbReference>
<dbReference type="Gene3D" id="1.25.40.20">
    <property type="entry name" value="Ankyrin repeat-containing domain"/>
    <property type="match status" value="2"/>
</dbReference>
<evidence type="ECO:0000256" key="3">
    <source>
        <dbReference type="PROSITE-ProRule" id="PRU00023"/>
    </source>
</evidence>
<dbReference type="PROSITE" id="PS50005">
    <property type="entry name" value="TPR"/>
    <property type="match status" value="1"/>
</dbReference>
<organism evidence="5 6">
    <name type="scientific">Papaver atlanticum</name>
    <dbReference type="NCBI Taxonomy" id="357466"/>
    <lineage>
        <taxon>Eukaryota</taxon>
        <taxon>Viridiplantae</taxon>
        <taxon>Streptophyta</taxon>
        <taxon>Embryophyta</taxon>
        <taxon>Tracheophyta</taxon>
        <taxon>Spermatophyta</taxon>
        <taxon>Magnoliopsida</taxon>
        <taxon>Ranunculales</taxon>
        <taxon>Papaveraceae</taxon>
        <taxon>Papaveroideae</taxon>
        <taxon>Papaver</taxon>
    </lineage>
</organism>
<dbReference type="PROSITE" id="PS50088">
    <property type="entry name" value="ANK_REPEAT"/>
    <property type="match status" value="3"/>
</dbReference>
<sequence>MESRSADADIISATTNGELNRLKKLLAKYDDGRGLANTVKNVKNVNGAGAIHCGSLLLQATLGGNMNTIEYLLGKGTDPETSDTKGYMPLHAAAEKGYTEIVTKLLSKGVNVNAISEIGTPLVMAANFGQLEALQILLDHNANPNFSSGCSFTPLAGSIVSGYLQCVEPLLEAGANPDGGSYGETPLIAAAEDGLTQIIKRLIQAGANPDITNNDGFTPIEIAALYGYYDVVEILFPVTSRIPGYIDWSVGGVIAHVQSDQAKKQRELKAKEKFHVAKLSGTDAFNKKDYYKAIYCYSKANEIDLNDVIILSNRSMCWARMNEGAKALVDATACIVLRPYWPKGYYRAGVAHSLLKRYNKAEKAFLAGLELSPNSQELKDAYRFNSTTP</sequence>
<evidence type="ECO:0000313" key="6">
    <source>
        <dbReference type="Proteomes" id="UP001202328"/>
    </source>
</evidence>
<dbReference type="PANTHER" id="PTHR46224:SF67">
    <property type="entry name" value="HSP70-HSP90 ORGANIZING PROTEIN 3-LIKE"/>
    <property type="match status" value="1"/>
</dbReference>
<dbReference type="InterPro" id="IPR013105">
    <property type="entry name" value="TPR_2"/>
</dbReference>
<dbReference type="PANTHER" id="PTHR46224">
    <property type="entry name" value="ANKYRIN REPEAT FAMILY PROTEIN"/>
    <property type="match status" value="1"/>
</dbReference>
<feature type="repeat" description="ANK" evidence="3">
    <location>
        <begin position="182"/>
        <end position="214"/>
    </location>
</feature>
<evidence type="ECO:0000256" key="4">
    <source>
        <dbReference type="PROSITE-ProRule" id="PRU00339"/>
    </source>
</evidence>
<dbReference type="Gene3D" id="1.25.40.10">
    <property type="entry name" value="Tetratricopeptide repeat domain"/>
    <property type="match status" value="1"/>
</dbReference>
<dbReference type="Pfam" id="PF07719">
    <property type="entry name" value="TPR_2"/>
    <property type="match status" value="1"/>
</dbReference>
<dbReference type="SUPFAM" id="SSF48452">
    <property type="entry name" value="TPR-like"/>
    <property type="match status" value="1"/>
</dbReference>
<keyword evidence="2 4" id="KW-0802">TPR repeat</keyword>
<dbReference type="SUPFAM" id="SSF48403">
    <property type="entry name" value="Ankyrin repeat"/>
    <property type="match status" value="1"/>
</dbReference>
<gene>
    <name evidence="5" type="ORF">MKW98_020109</name>
</gene>
<feature type="repeat" description="ANK" evidence="3">
    <location>
        <begin position="117"/>
        <end position="149"/>
    </location>
</feature>
<keyword evidence="1" id="KW-0677">Repeat</keyword>
<feature type="repeat" description="ANK" evidence="3">
    <location>
        <begin position="85"/>
        <end position="117"/>
    </location>
</feature>
<feature type="repeat" description="TPR" evidence="4">
    <location>
        <begin position="342"/>
        <end position="375"/>
    </location>
</feature>
<dbReference type="AlphaFoldDB" id="A0AAD4S1K3"/>
<name>A0AAD4S1K3_9MAGN</name>
<comment type="caution">
    <text evidence="5">The sequence shown here is derived from an EMBL/GenBank/DDBJ whole genome shotgun (WGS) entry which is preliminary data.</text>
</comment>
<dbReference type="InterPro" id="IPR002110">
    <property type="entry name" value="Ankyrin_rpt"/>
</dbReference>
<dbReference type="Proteomes" id="UP001202328">
    <property type="component" value="Unassembled WGS sequence"/>
</dbReference>
<dbReference type="Pfam" id="PF12796">
    <property type="entry name" value="Ank_2"/>
    <property type="match status" value="2"/>
</dbReference>
<dbReference type="InterPro" id="IPR011990">
    <property type="entry name" value="TPR-like_helical_dom_sf"/>
</dbReference>
<protein>
    <submittedName>
        <fullName evidence="5">Uncharacterized protein</fullName>
    </submittedName>
</protein>